<dbReference type="Pfam" id="PF09744">
    <property type="entry name" value="RH1"/>
    <property type="match status" value="1"/>
</dbReference>
<dbReference type="Gene3D" id="1.20.58.1770">
    <property type="match status" value="1"/>
</dbReference>
<dbReference type="GO" id="GO:0008432">
    <property type="term" value="F:JUN kinase binding"/>
    <property type="evidence" value="ECO:0007669"/>
    <property type="project" value="TreeGrafter"/>
</dbReference>
<dbReference type="InterPro" id="IPR032486">
    <property type="entry name" value="JIP_LZII"/>
</dbReference>
<evidence type="ECO:0000313" key="10">
    <source>
        <dbReference type="Ensembl" id="ENSCJPP00005027697.1"/>
    </source>
</evidence>
<dbReference type="Gene3D" id="1.20.5.1000">
    <property type="entry name" value="arf6 gtpase in complex with a specific effector, jip4"/>
    <property type="match status" value="1"/>
</dbReference>
<evidence type="ECO:0000313" key="11">
    <source>
        <dbReference type="Proteomes" id="UP000694412"/>
    </source>
</evidence>
<evidence type="ECO:0000256" key="6">
    <source>
        <dbReference type="SAM" id="Coils"/>
    </source>
</evidence>
<dbReference type="PANTHER" id="PTHR13886:SF2">
    <property type="entry name" value="C-JUN-AMINO-TERMINAL KINASE-INTERACTING PROTEIN 4"/>
    <property type="match status" value="1"/>
</dbReference>
<dbReference type="Proteomes" id="UP000694412">
    <property type="component" value="Chromosome 18"/>
</dbReference>
<dbReference type="GO" id="GO:0016192">
    <property type="term" value="P:vesicle-mediated transport"/>
    <property type="evidence" value="ECO:0007669"/>
    <property type="project" value="TreeGrafter"/>
</dbReference>
<dbReference type="GO" id="GO:0048471">
    <property type="term" value="C:perinuclear region of cytoplasm"/>
    <property type="evidence" value="ECO:0007669"/>
    <property type="project" value="UniProtKB-SubCell"/>
</dbReference>
<gene>
    <name evidence="10" type="primary">SPAG9</name>
</gene>
<feature type="region of interest" description="Disordered" evidence="7">
    <location>
        <begin position="552"/>
        <end position="588"/>
    </location>
</feature>
<dbReference type="FunFam" id="1.20.58.1770:FF:000001">
    <property type="entry name" value="C-Jun-amino-terminal kinase-interacting protein 3 isoform X1"/>
    <property type="match status" value="1"/>
</dbReference>
<sequence>MELADGVVYQEDPGGPGPAMMSERVSGLAGSIYREFERLIGRYDEEVVAELMPLVVAVLENLDSVCAHSQETSVELELLRDDNEQLLTQYEREKALRKQAEEKFIEFEDSQEQEKKDLQTRVEALESQTRQLELKAKNYADQISRLEEREAELKKEYNALHSRHTEMIHNYMEHLERTKLHQLTGGDQLESTTHSRIRKERPISLGIFPLPPGDALLTPEAQREAGETPGSEHWKFHELSQPRSHTSLKDELSDVSQAGSKTTTPASTAASDVPALPAETPQKEDAEGFAKGSDMQNEKPDVSKNIEVQVAQETRNVSTGGNENEEKSEVQAIIESTPELDMDKDLSGYKGSSTPTKGIENKAFDRNTESLFEELSSAGSGLIGDVDEGADLLGMGREVENLILENTQLLETKNALNVVKNDLIAKVDELTCEKDVLQGELEAVKQAKQKLEEKNKELEEELKRARAEAEEARQKAKEDDDSDVPTAQRKRFTRVEMARVLMERNQYKERLMELQEAVRWTEMIRASRENPAMQEKKRSSIWQFFSRLFSSSSNTAKKPEPPVNVKYNAPTSHITPSVKKRSSTLSQLPSDKSKAFEFLSDETEASLASRREQKREQYRQVKAHVQKEDGRVQAFGWSLPQKYKQVANGGQGDNKMKNLPVPVYLRPLDEKDSSMKLWCAVGVNLSGGKTRDGGSVVGASVFYNDVAGTDADGNKQRTGSQSSLDRLDQELKDQQKELKHQEDLSSLVWICTSTHSATKVIIIDANQPGNILDSFIVCNSHVLCIASVPGARETDYPAGEEGSQEVDPSQVDKSSLCGSMTSNSSAETDSVLGGITVVGCTAEGVTGAPVAHSANGASPMAEKQSGTKILWVHCLVPCG</sequence>
<dbReference type="InterPro" id="IPR039911">
    <property type="entry name" value="JIP3/JIP4"/>
</dbReference>
<feature type="domain" description="RH2" evidence="9">
    <location>
        <begin position="489"/>
        <end position="593"/>
    </location>
</feature>
<keyword evidence="4" id="KW-0597">Phosphoprotein</keyword>
<dbReference type="Pfam" id="PF16471">
    <property type="entry name" value="JIP_LZII"/>
    <property type="match status" value="1"/>
</dbReference>
<feature type="compositionally biased region" description="Polar residues" evidence="7">
    <location>
        <begin position="811"/>
        <end position="827"/>
    </location>
</feature>
<dbReference type="GO" id="GO:0019894">
    <property type="term" value="F:kinesin binding"/>
    <property type="evidence" value="ECO:0007669"/>
    <property type="project" value="TreeGrafter"/>
</dbReference>
<feature type="coiled-coil region" evidence="6">
    <location>
        <begin position="717"/>
        <end position="744"/>
    </location>
</feature>
<evidence type="ECO:0000256" key="5">
    <source>
        <dbReference type="ARBA" id="ARBA00023054"/>
    </source>
</evidence>
<dbReference type="PANTHER" id="PTHR13886">
    <property type="entry name" value="JNK/SAPK-ASSOCIATED PROTEIN"/>
    <property type="match status" value="1"/>
</dbReference>
<dbReference type="PROSITE" id="PS51776">
    <property type="entry name" value="RH1"/>
    <property type="match status" value="1"/>
</dbReference>
<keyword evidence="3" id="KW-0963">Cytoplasm</keyword>
<feature type="region of interest" description="Disordered" evidence="7">
    <location>
        <begin position="205"/>
        <end position="303"/>
    </location>
</feature>
<dbReference type="FunFam" id="1.20.5.1000:FF:000001">
    <property type="entry name" value="C-Jun-amino-terminal kinase-interacting protein 3 isoform X2"/>
    <property type="match status" value="1"/>
</dbReference>
<evidence type="ECO:0000256" key="2">
    <source>
        <dbReference type="ARBA" id="ARBA00009866"/>
    </source>
</evidence>
<evidence type="ECO:0000256" key="1">
    <source>
        <dbReference type="ARBA" id="ARBA00004556"/>
    </source>
</evidence>
<evidence type="ECO:0000256" key="3">
    <source>
        <dbReference type="ARBA" id="ARBA00022490"/>
    </source>
</evidence>
<feature type="compositionally biased region" description="Basic and acidic residues" evidence="7">
    <location>
        <begin position="462"/>
        <end position="478"/>
    </location>
</feature>
<reference evidence="10" key="2">
    <citation type="submission" date="2025-08" db="UniProtKB">
        <authorList>
            <consortium name="Ensembl"/>
        </authorList>
    </citation>
    <scope>IDENTIFICATION</scope>
</reference>
<protein>
    <submittedName>
        <fullName evidence="10">Sperm associated antigen 9</fullName>
    </submittedName>
</protein>
<feature type="domain" description="RH1" evidence="8">
    <location>
        <begin position="8"/>
        <end position="96"/>
    </location>
</feature>
<reference evidence="10" key="3">
    <citation type="submission" date="2025-09" db="UniProtKB">
        <authorList>
            <consortium name="Ensembl"/>
        </authorList>
    </citation>
    <scope>IDENTIFICATION</scope>
</reference>
<keyword evidence="11" id="KW-1185">Reference proteome</keyword>
<proteinExistence type="inferred from homology"/>
<name>A0A8C2UEH6_COTJA</name>
<evidence type="ECO:0000256" key="7">
    <source>
        <dbReference type="SAM" id="MobiDB-lite"/>
    </source>
</evidence>
<feature type="compositionally biased region" description="Low complexity" evidence="7">
    <location>
        <begin position="258"/>
        <end position="271"/>
    </location>
</feature>
<dbReference type="InterPro" id="IPR034743">
    <property type="entry name" value="RH1"/>
</dbReference>
<comment type="subcellular location">
    <subcellularLocation>
        <location evidence="1">Cytoplasm</location>
        <location evidence="1">Perinuclear region</location>
    </subcellularLocation>
</comment>
<feature type="coiled-coil region" evidence="6">
    <location>
        <begin position="76"/>
        <end position="163"/>
    </location>
</feature>
<comment type="similarity">
    <text evidence="2">Belongs to the JIP scaffold family.</text>
</comment>
<dbReference type="InterPro" id="IPR034744">
    <property type="entry name" value="RH2"/>
</dbReference>
<dbReference type="Ensembl" id="ENSCJPT00005037385.1">
    <property type="protein sequence ID" value="ENSCJPP00005027697.1"/>
    <property type="gene ID" value="ENSCJPG00005021421.1"/>
</dbReference>
<evidence type="ECO:0000259" key="9">
    <source>
        <dbReference type="PROSITE" id="PS51777"/>
    </source>
</evidence>
<keyword evidence="5 6" id="KW-0175">Coiled coil</keyword>
<dbReference type="GO" id="GO:0030159">
    <property type="term" value="F:signaling receptor complex adaptor activity"/>
    <property type="evidence" value="ECO:0007669"/>
    <property type="project" value="TreeGrafter"/>
</dbReference>
<dbReference type="GeneTree" id="ENSGT00940000153496"/>
<feature type="region of interest" description="Disordered" evidence="7">
    <location>
        <begin position="795"/>
        <end position="827"/>
    </location>
</feature>
<feature type="compositionally biased region" description="Basic and acidic residues" evidence="7">
    <location>
        <begin position="221"/>
        <end position="240"/>
    </location>
</feature>
<reference evidence="10" key="1">
    <citation type="submission" date="2015-11" db="EMBL/GenBank/DDBJ databases">
        <authorList>
            <consortium name="International Coturnix japonica Genome Analysis Consortium"/>
            <person name="Warren W."/>
            <person name="Burt D.W."/>
            <person name="Antin P.B."/>
            <person name="Lanford R."/>
            <person name="Gros J."/>
            <person name="Wilson R.K."/>
        </authorList>
    </citation>
    <scope>NUCLEOTIDE SEQUENCE [LARGE SCALE GENOMIC DNA]</scope>
</reference>
<evidence type="ECO:0000256" key="4">
    <source>
        <dbReference type="ARBA" id="ARBA00022553"/>
    </source>
</evidence>
<dbReference type="AlphaFoldDB" id="A0A8C2UEH6"/>
<dbReference type="PROSITE" id="PS51777">
    <property type="entry name" value="RH2"/>
    <property type="match status" value="1"/>
</dbReference>
<feature type="region of interest" description="Disordered" evidence="7">
    <location>
        <begin position="462"/>
        <end position="488"/>
    </location>
</feature>
<accession>A0A8C2UEH6</accession>
<dbReference type="GO" id="GO:0005078">
    <property type="term" value="F:MAP-kinase scaffold activity"/>
    <property type="evidence" value="ECO:0007669"/>
    <property type="project" value="InterPro"/>
</dbReference>
<evidence type="ECO:0000259" key="8">
    <source>
        <dbReference type="PROSITE" id="PS51776"/>
    </source>
</evidence>
<organism evidence="10 11">
    <name type="scientific">Coturnix japonica</name>
    <name type="common">Japanese quail</name>
    <name type="synonym">Coturnix coturnix japonica</name>
    <dbReference type="NCBI Taxonomy" id="93934"/>
    <lineage>
        <taxon>Eukaryota</taxon>
        <taxon>Metazoa</taxon>
        <taxon>Chordata</taxon>
        <taxon>Craniata</taxon>
        <taxon>Vertebrata</taxon>
        <taxon>Euteleostomi</taxon>
        <taxon>Archelosauria</taxon>
        <taxon>Archosauria</taxon>
        <taxon>Dinosauria</taxon>
        <taxon>Saurischia</taxon>
        <taxon>Theropoda</taxon>
        <taxon>Coelurosauria</taxon>
        <taxon>Aves</taxon>
        <taxon>Neognathae</taxon>
        <taxon>Galloanserae</taxon>
        <taxon>Galliformes</taxon>
        <taxon>Phasianidae</taxon>
        <taxon>Perdicinae</taxon>
        <taxon>Coturnix</taxon>
    </lineage>
</organism>